<evidence type="ECO:0000259" key="4">
    <source>
        <dbReference type="PROSITE" id="PS50043"/>
    </source>
</evidence>
<keyword evidence="2" id="KW-0238">DNA-binding</keyword>
<gene>
    <name evidence="5" type="ORF">GC722_02030</name>
</gene>
<evidence type="ECO:0000256" key="1">
    <source>
        <dbReference type="ARBA" id="ARBA00023015"/>
    </source>
</evidence>
<reference evidence="5 6" key="1">
    <citation type="submission" date="2019-12" db="EMBL/GenBank/DDBJ databases">
        <title>Auraticoccus cholistani sp. nov., an actinomycete isolated from soil of Cholistan desert.</title>
        <authorList>
            <person name="Cheema M.T."/>
        </authorList>
    </citation>
    <scope>NUCLEOTIDE SEQUENCE [LARGE SCALE GENOMIC DNA]</scope>
    <source>
        <strain evidence="5 6">F435</strain>
    </source>
</reference>
<dbReference type="EMBL" id="WPCU01000003">
    <property type="protein sequence ID" value="MVA74818.1"/>
    <property type="molecule type" value="Genomic_DNA"/>
</dbReference>
<keyword evidence="6" id="KW-1185">Reference proteome</keyword>
<organism evidence="5 6">
    <name type="scientific">Auraticoccus cholistanensis</name>
    <dbReference type="NCBI Taxonomy" id="2656650"/>
    <lineage>
        <taxon>Bacteria</taxon>
        <taxon>Bacillati</taxon>
        <taxon>Actinomycetota</taxon>
        <taxon>Actinomycetes</taxon>
        <taxon>Propionibacteriales</taxon>
        <taxon>Propionibacteriaceae</taxon>
        <taxon>Auraticoccus</taxon>
    </lineage>
</organism>
<protein>
    <recommendedName>
        <fullName evidence="4">HTH luxR-type domain-containing protein</fullName>
    </recommendedName>
</protein>
<dbReference type="PANTHER" id="PTHR44688:SF16">
    <property type="entry name" value="DNA-BINDING TRANSCRIPTIONAL ACTIVATOR DEVR_DOSR"/>
    <property type="match status" value="1"/>
</dbReference>
<keyword evidence="3" id="KW-0804">Transcription</keyword>
<dbReference type="RefSeq" id="WP_156607471.1">
    <property type="nucleotide sequence ID" value="NZ_WPCU01000003.1"/>
</dbReference>
<dbReference type="SMART" id="SM00421">
    <property type="entry name" value="HTH_LUXR"/>
    <property type="match status" value="1"/>
</dbReference>
<dbReference type="GO" id="GO:0006355">
    <property type="term" value="P:regulation of DNA-templated transcription"/>
    <property type="evidence" value="ECO:0007669"/>
    <property type="project" value="InterPro"/>
</dbReference>
<evidence type="ECO:0000256" key="3">
    <source>
        <dbReference type="ARBA" id="ARBA00023163"/>
    </source>
</evidence>
<proteinExistence type="predicted"/>
<dbReference type="PROSITE" id="PS50043">
    <property type="entry name" value="HTH_LUXR_2"/>
    <property type="match status" value="1"/>
</dbReference>
<dbReference type="SUPFAM" id="SSF48452">
    <property type="entry name" value="TPR-like"/>
    <property type="match status" value="1"/>
</dbReference>
<dbReference type="PANTHER" id="PTHR44688">
    <property type="entry name" value="DNA-BINDING TRANSCRIPTIONAL ACTIVATOR DEVR_DOSR"/>
    <property type="match status" value="1"/>
</dbReference>
<sequence length="517" mass="56810">MNAERVVAELENAVSTHDHATVAERVERHWPYVVRIRPSLLDTAIARLPQEHTRPTHHLVRDLLHPDSWRAPAVQDRLVAETLQAMPVPAADAELVASTGAAVLHALRRRGRFADALELGTELVVPASTLQGTDLSSLAAGLYLQVGNLHLLQGDLRHAERWLETAFRQPSAFTNHAADAAGRLALLCALRGETARAEGWLERAAAADAGASPWPLRAAERVPQLCARALLALDRLDWSAYHEHDDRIDAERIEQDEQWMYVLHHRALASVLRGNQRAVAEEIADYRGSHPQYLLEPSLPSGLLESAEAALMVSLGQLPEVRERLTAWGGDRVHLAASTHLLLACGRADEAAALSDPLRWPPRTTRREQILLLLAQCGARHHLGQVGAAAAALRRAVNLTGHRGLAWLYAFACVDRPILTDLVRKVPEAAPIVVRLEELAPTDPTSQPAELQLTPREMLVLQQLARGLNIQQISEQLYVSPSTVKNQRKSIYRKLGASSRDEALAAAARRGLLVQTV</sequence>
<evidence type="ECO:0000256" key="2">
    <source>
        <dbReference type="ARBA" id="ARBA00023125"/>
    </source>
</evidence>
<dbReference type="AlphaFoldDB" id="A0A6A9UQI2"/>
<dbReference type="Proteomes" id="UP000435304">
    <property type="component" value="Unassembled WGS sequence"/>
</dbReference>
<accession>A0A6A9UQI2</accession>
<dbReference type="InterPro" id="IPR000792">
    <property type="entry name" value="Tscrpt_reg_LuxR_C"/>
</dbReference>
<evidence type="ECO:0000313" key="6">
    <source>
        <dbReference type="Proteomes" id="UP000435304"/>
    </source>
</evidence>
<dbReference type="GO" id="GO:0003677">
    <property type="term" value="F:DNA binding"/>
    <property type="evidence" value="ECO:0007669"/>
    <property type="project" value="UniProtKB-KW"/>
</dbReference>
<dbReference type="Gene3D" id="1.10.10.10">
    <property type="entry name" value="Winged helix-like DNA-binding domain superfamily/Winged helix DNA-binding domain"/>
    <property type="match status" value="1"/>
</dbReference>
<dbReference type="CDD" id="cd06170">
    <property type="entry name" value="LuxR_C_like"/>
    <property type="match status" value="1"/>
</dbReference>
<dbReference type="PRINTS" id="PR00038">
    <property type="entry name" value="HTHLUXR"/>
</dbReference>
<dbReference type="InterPro" id="IPR036388">
    <property type="entry name" value="WH-like_DNA-bd_sf"/>
</dbReference>
<dbReference type="InterPro" id="IPR016032">
    <property type="entry name" value="Sig_transdc_resp-reg_C-effctor"/>
</dbReference>
<feature type="domain" description="HTH luxR-type" evidence="4">
    <location>
        <begin position="446"/>
        <end position="511"/>
    </location>
</feature>
<dbReference type="SUPFAM" id="SSF46894">
    <property type="entry name" value="C-terminal effector domain of the bipartite response regulators"/>
    <property type="match status" value="1"/>
</dbReference>
<dbReference type="Gene3D" id="1.25.40.10">
    <property type="entry name" value="Tetratricopeptide repeat domain"/>
    <property type="match status" value="1"/>
</dbReference>
<keyword evidence="1" id="KW-0805">Transcription regulation</keyword>
<evidence type="ECO:0000313" key="5">
    <source>
        <dbReference type="EMBL" id="MVA74818.1"/>
    </source>
</evidence>
<dbReference type="Pfam" id="PF00196">
    <property type="entry name" value="GerE"/>
    <property type="match status" value="1"/>
</dbReference>
<comment type="caution">
    <text evidence="5">The sequence shown here is derived from an EMBL/GenBank/DDBJ whole genome shotgun (WGS) entry which is preliminary data.</text>
</comment>
<name>A0A6A9UQI2_9ACTN</name>
<dbReference type="InterPro" id="IPR011990">
    <property type="entry name" value="TPR-like_helical_dom_sf"/>
</dbReference>